<accession>F0GVE4</accession>
<evidence type="ECO:0000313" key="3">
    <source>
        <dbReference type="Proteomes" id="UP000005286"/>
    </source>
</evidence>
<keyword evidence="1" id="KW-0175">Coiled coil</keyword>
<dbReference type="Proteomes" id="UP000005286">
    <property type="component" value="Unassembled WGS sequence"/>
</dbReference>
<comment type="caution">
    <text evidence="2">The sequence shown here is derived from an EMBL/GenBank/DDBJ whole genome shotgun (WGS) entry which is preliminary data.</text>
</comment>
<feature type="coiled-coil region" evidence="1">
    <location>
        <begin position="129"/>
        <end position="160"/>
    </location>
</feature>
<dbReference type="AlphaFoldDB" id="F0GVE4"/>
<gene>
    <name evidence="2" type="ORF">HMPREF9290_0775</name>
</gene>
<proteinExistence type="predicted"/>
<dbReference type="PATRIC" id="fig|879305.3.peg.774"/>
<dbReference type="eggNOG" id="ENOG5033UKB">
    <property type="taxonomic scope" value="Bacteria"/>
</dbReference>
<evidence type="ECO:0000313" key="2">
    <source>
        <dbReference type="EMBL" id="EGC82164.1"/>
    </source>
</evidence>
<name>F0GVE4_9FIRM</name>
<dbReference type="RefSeq" id="WP_004834757.1">
    <property type="nucleotide sequence ID" value="NZ_AEXM01000016.1"/>
</dbReference>
<evidence type="ECO:0000256" key="1">
    <source>
        <dbReference type="SAM" id="Coils"/>
    </source>
</evidence>
<protein>
    <submittedName>
        <fullName evidence="2">Uncharacterized protein</fullName>
    </submittedName>
</protein>
<keyword evidence="3" id="KW-1185">Reference proteome</keyword>
<dbReference type="EMBL" id="AEXM01000016">
    <property type="protein sequence ID" value="EGC82164.1"/>
    <property type="molecule type" value="Genomic_DNA"/>
</dbReference>
<organism evidence="2 3">
    <name type="scientific">Anaerococcus prevotii ACS-065-V-Col13</name>
    <dbReference type="NCBI Taxonomy" id="879305"/>
    <lineage>
        <taxon>Bacteria</taxon>
        <taxon>Bacillati</taxon>
        <taxon>Bacillota</taxon>
        <taxon>Tissierellia</taxon>
        <taxon>Tissierellales</taxon>
        <taxon>Peptoniphilaceae</taxon>
        <taxon>Anaerococcus</taxon>
    </lineage>
</organism>
<reference evidence="2 3" key="1">
    <citation type="submission" date="2011-01" db="EMBL/GenBank/DDBJ databases">
        <authorList>
            <person name="Durkin A.S."/>
            <person name="Madupu R."/>
            <person name="Torralba M."/>
            <person name="Gillis M."/>
            <person name="Methe B."/>
            <person name="Sutton G."/>
            <person name="Nelson K.E."/>
        </authorList>
    </citation>
    <scope>NUCLEOTIDE SEQUENCE [LARGE SCALE GENOMIC DNA]</scope>
    <source>
        <strain evidence="2 3">ACS-065-V-Col13</strain>
    </source>
</reference>
<sequence>MTETRLKMEEVNKNKIQVDKMIIKARSVLRLLNTTGRKVGSKSDFTGLNIFRGNFLGNFMRGNKAHSVNQNLDRSQKAILDFHRDLLLFDEKLAAMVYLPSKISEYSDINGKIADIAFRTNIRMKELDINKAARSIEKIIRRLEAQSRKYAYEIKKYQELKEL</sequence>